<dbReference type="AlphaFoldDB" id="A0AAJ2JET3"/>
<dbReference type="Proteomes" id="UP001251948">
    <property type="component" value="Unassembled WGS sequence"/>
</dbReference>
<keyword evidence="4" id="KW-0175">Coiled coil</keyword>
<keyword evidence="3" id="KW-0583">PHB biosynthesis</keyword>
<name>A0AAJ2JET3_STEMA</name>
<dbReference type="InterPro" id="IPR010123">
    <property type="entry name" value="PHA_synth_III_E"/>
</dbReference>
<sequence>MTSSAHDAGSSDFEALARQYFGAWGDALRHAATPGAPAGDGPGSWQRLFDGWGQLLPEQGPGAPEDAVRRFREQAGSWYGTMQEVAARFAGRDASSADVAQAWREAVQGQGDGMLQWMLQGARGSTHAGAAVPEFAAWLQQFQLQAGPWLQSPAFGPGREHQARWLALLRAQEEYQQHSRAYVEQIKQALDEAFALFEQRLAQHEQPGSQLTSARAMFDLWIEVAEEAYAKVAMSEPFQQVYASLGNAQMRLRAGLQREVEQMSERIGLPTRSEMDAAHRRIAELERSLRRLQAQVAVLAGTATVDPVAQPAPAKVKPAARKAAKKAAPANKAALSKAPAKKVPATKAPAKKAAARTSSRTRDR</sequence>
<dbReference type="RefSeq" id="WP_312564365.1">
    <property type="nucleotide sequence ID" value="NZ_JAVSKO010000012.1"/>
</dbReference>
<feature type="region of interest" description="Disordered" evidence="5">
    <location>
        <begin position="311"/>
        <end position="364"/>
    </location>
</feature>
<dbReference type="EMBL" id="JAVSKO010000012">
    <property type="protein sequence ID" value="MDT3470545.1"/>
    <property type="molecule type" value="Genomic_DNA"/>
</dbReference>
<evidence type="ECO:0000313" key="6">
    <source>
        <dbReference type="EMBL" id="MDT3470545.1"/>
    </source>
</evidence>
<organism evidence="6 7">
    <name type="scientific">Stenotrophomonas maltophilia</name>
    <name type="common">Pseudomonas maltophilia</name>
    <name type="synonym">Xanthomonas maltophilia</name>
    <dbReference type="NCBI Taxonomy" id="40324"/>
    <lineage>
        <taxon>Bacteria</taxon>
        <taxon>Pseudomonadati</taxon>
        <taxon>Pseudomonadota</taxon>
        <taxon>Gammaproteobacteria</taxon>
        <taxon>Lysobacterales</taxon>
        <taxon>Lysobacteraceae</taxon>
        <taxon>Stenotrophomonas</taxon>
        <taxon>Stenotrophomonas maltophilia group</taxon>
    </lineage>
</organism>
<evidence type="ECO:0000256" key="1">
    <source>
        <dbReference type="ARBA" id="ARBA00004683"/>
    </source>
</evidence>
<feature type="compositionally biased region" description="Low complexity" evidence="5">
    <location>
        <begin position="326"/>
        <end position="348"/>
    </location>
</feature>
<evidence type="ECO:0000256" key="2">
    <source>
        <dbReference type="ARBA" id="ARBA00019066"/>
    </source>
</evidence>
<dbReference type="Pfam" id="PF09712">
    <property type="entry name" value="PHA_synth_III_E"/>
    <property type="match status" value="1"/>
</dbReference>
<dbReference type="GO" id="GO:0042619">
    <property type="term" value="P:poly-hydroxybutyrate biosynthetic process"/>
    <property type="evidence" value="ECO:0007669"/>
    <property type="project" value="UniProtKB-KW"/>
</dbReference>
<comment type="caution">
    <text evidence="6">The sequence shown here is derived from an EMBL/GenBank/DDBJ whole genome shotgun (WGS) entry which is preliminary data.</text>
</comment>
<evidence type="ECO:0000313" key="7">
    <source>
        <dbReference type="Proteomes" id="UP001251948"/>
    </source>
</evidence>
<comment type="pathway">
    <text evidence="1">Biopolymer metabolism; poly-(R)-3-hydroxybutanoate biosynthesis.</text>
</comment>
<reference evidence="6" key="1">
    <citation type="submission" date="2023-07" db="EMBL/GenBank/DDBJ databases">
        <title>Comparative genomics of clinical Stenotrophomonas maltophilia isolates reveals regions of diversity which correlate with colonization and persistence in vivo.</title>
        <authorList>
            <person name="Mcdaniel M.S."/>
            <person name="Swords W.E."/>
            <person name="Sumpter N.A."/>
            <person name="Lindgren N.R."/>
            <person name="Billiot C.E."/>
        </authorList>
    </citation>
    <scope>NUCLEOTIDE SEQUENCE</scope>
    <source>
        <strain evidence="6">Ism4</strain>
    </source>
</reference>
<evidence type="ECO:0000256" key="3">
    <source>
        <dbReference type="ARBA" id="ARBA00022752"/>
    </source>
</evidence>
<gene>
    <name evidence="6" type="primary">phaE</name>
    <name evidence="6" type="ORF">ROV92_21380</name>
</gene>
<proteinExistence type="predicted"/>
<evidence type="ECO:0000256" key="4">
    <source>
        <dbReference type="SAM" id="Coils"/>
    </source>
</evidence>
<dbReference type="NCBIfam" id="TIGR01834">
    <property type="entry name" value="PHA_synth_III_E"/>
    <property type="match status" value="1"/>
</dbReference>
<feature type="coiled-coil region" evidence="4">
    <location>
        <begin position="275"/>
        <end position="302"/>
    </location>
</feature>
<accession>A0AAJ2JET3</accession>
<protein>
    <recommendedName>
        <fullName evidence="2">Poly(3-hydroxyalkanoate) polymerase subunit PhaE</fullName>
    </recommendedName>
</protein>
<evidence type="ECO:0000256" key="5">
    <source>
        <dbReference type="SAM" id="MobiDB-lite"/>
    </source>
</evidence>